<dbReference type="PROSITE" id="PS50157">
    <property type="entry name" value="ZINC_FINGER_C2H2_2"/>
    <property type="match status" value="6"/>
</dbReference>
<dbReference type="Pfam" id="PF00096">
    <property type="entry name" value="zf-C2H2"/>
    <property type="match status" value="2"/>
</dbReference>
<keyword evidence="9" id="KW-0805">Transcription regulation</keyword>
<dbReference type="PROSITE" id="PS50280">
    <property type="entry name" value="SET"/>
    <property type="match status" value="1"/>
</dbReference>
<evidence type="ECO:0000256" key="6">
    <source>
        <dbReference type="ARBA" id="ARBA00022737"/>
    </source>
</evidence>
<dbReference type="PANTHER" id="PTHR16515:SF49">
    <property type="entry name" value="GASTRULA ZINC FINGER PROTEIN XLCGF49.1-LIKE-RELATED"/>
    <property type="match status" value="1"/>
</dbReference>
<dbReference type="Pfam" id="PF21549">
    <property type="entry name" value="PRDM2_PR"/>
    <property type="match status" value="1"/>
</dbReference>
<feature type="region of interest" description="Disordered" evidence="13">
    <location>
        <begin position="562"/>
        <end position="584"/>
    </location>
</feature>
<evidence type="ECO:0000259" key="14">
    <source>
        <dbReference type="PROSITE" id="PS50157"/>
    </source>
</evidence>
<keyword evidence="4" id="KW-0949">S-adenosyl-L-methionine</keyword>
<feature type="domain" description="C2H2-type" evidence="14">
    <location>
        <begin position="518"/>
        <end position="546"/>
    </location>
</feature>
<dbReference type="GO" id="GO:0042054">
    <property type="term" value="F:histone methyltransferase activity"/>
    <property type="evidence" value="ECO:0007669"/>
    <property type="project" value="InterPro"/>
</dbReference>
<dbReference type="InterPro" id="IPR036236">
    <property type="entry name" value="Znf_C2H2_sf"/>
</dbReference>
<dbReference type="InterPro" id="IPR050331">
    <property type="entry name" value="Zinc_finger"/>
</dbReference>
<evidence type="ECO:0000256" key="8">
    <source>
        <dbReference type="ARBA" id="ARBA00022833"/>
    </source>
</evidence>
<comment type="caution">
    <text evidence="16">The sequence shown here is derived from an EMBL/GenBank/DDBJ whole genome shotgun (WGS) entry which is preliminary data.</text>
</comment>
<sequence length="679" mass="77515">MNYKIDPNKYILDYFKENEWTILKGQEKKKHEYSKQNLKLIKAASEKLKKSKFQWFDEENSRSKKILSSNKTVHFLDSIKKESTPSSEDEDTAADRDAFSNCRKLAKVLFKSAKNNLNLIETSVKEESSGNEEISGPRIKHCYPRRSLVNITTQKEDDLTSEDEYLHCQDCEKDYKGPCPGHGPMLHACDKPVDDGDEKATATLPDFLSIGVSALPKAGLGVWCEVPLPKGVVFGPYLGHITKNQKQAQSSGYAWQIMKRKKPVHFVEAAHTKESNWLRYINCAISEDQQNLVAFQYHKQIYYKTYKPVMPYTELLVWYGDNFAQELGIDISSKNSKPSVKIAVHPCKECSDAFPSKKALKRHMKSHSATGEPDQKHKCAYCLYFVNNSSDLQSHLFTHHKDPSVPHTCPTCGKSFLTSANLRAHSRTHSGHNCPSCVKIFSSSSNLARHKRAAHAEESPFRCATCGRGFKEDAALGRHERCHAHQRPFKCPKCHYRAERKGSLMRHVVFRHTKKFPFVCHYCRKGFIRLKDLDAHVEYNHFDTQAYRDMVKKRYLENRDGRAGYSGTSMGGDLPKGGSTSDLLKNGRRKKLVSVKKEPGLNAAEKEDVFSRDSIKNFGDLRRFFEQCDFGNVVEQGDVESVIEEVIRKLNIVMIFRKDRYWEATMMPNLTDLGGLKTV</sequence>
<dbReference type="GO" id="GO:0008270">
    <property type="term" value="F:zinc ion binding"/>
    <property type="evidence" value="ECO:0007669"/>
    <property type="project" value="UniProtKB-KW"/>
</dbReference>
<feature type="domain" description="SET" evidence="15">
    <location>
        <begin position="206"/>
        <end position="320"/>
    </location>
</feature>
<evidence type="ECO:0000256" key="2">
    <source>
        <dbReference type="ARBA" id="ARBA00022603"/>
    </source>
</evidence>
<comment type="subcellular location">
    <subcellularLocation>
        <location evidence="1">Nucleus</location>
    </subcellularLocation>
</comment>
<reference evidence="16 17" key="1">
    <citation type="journal article" date="2022" name="Nat. Ecol. Evol.">
        <title>A masculinizing supergene underlies an exaggerated male reproductive morph in a spider.</title>
        <authorList>
            <person name="Hendrickx F."/>
            <person name="De Corte Z."/>
            <person name="Sonet G."/>
            <person name="Van Belleghem S.M."/>
            <person name="Kostlbacher S."/>
            <person name="Vangestel C."/>
        </authorList>
    </citation>
    <scope>NUCLEOTIDE SEQUENCE [LARGE SCALE GENOMIC DNA]</scope>
    <source>
        <strain evidence="16">W744_W776</strain>
    </source>
</reference>
<keyword evidence="3" id="KW-0808">Transferase</keyword>
<dbReference type="FunFam" id="3.30.160.60:FF:000145">
    <property type="entry name" value="Zinc finger protein 574"/>
    <property type="match status" value="1"/>
</dbReference>
<dbReference type="SUPFAM" id="SSF82199">
    <property type="entry name" value="SET domain"/>
    <property type="match status" value="1"/>
</dbReference>
<dbReference type="SMART" id="SM00355">
    <property type="entry name" value="ZnF_C2H2"/>
    <property type="match status" value="7"/>
</dbReference>
<dbReference type="SUPFAM" id="SSF57667">
    <property type="entry name" value="beta-beta-alpha zinc fingers"/>
    <property type="match status" value="3"/>
</dbReference>
<feature type="domain" description="C2H2-type" evidence="14">
    <location>
        <begin position="489"/>
        <end position="517"/>
    </location>
</feature>
<keyword evidence="8" id="KW-0862">Zinc</keyword>
<feature type="domain" description="C2H2-type" evidence="14">
    <location>
        <begin position="461"/>
        <end position="488"/>
    </location>
</feature>
<dbReference type="Gene3D" id="2.170.270.10">
    <property type="entry name" value="SET domain"/>
    <property type="match status" value="1"/>
</dbReference>
<evidence type="ECO:0000256" key="9">
    <source>
        <dbReference type="ARBA" id="ARBA00023015"/>
    </source>
</evidence>
<feature type="domain" description="C2H2-type" evidence="14">
    <location>
        <begin position="407"/>
        <end position="434"/>
    </location>
</feature>
<organism evidence="16 17">
    <name type="scientific">Oedothorax gibbosus</name>
    <dbReference type="NCBI Taxonomy" id="931172"/>
    <lineage>
        <taxon>Eukaryota</taxon>
        <taxon>Metazoa</taxon>
        <taxon>Ecdysozoa</taxon>
        <taxon>Arthropoda</taxon>
        <taxon>Chelicerata</taxon>
        <taxon>Arachnida</taxon>
        <taxon>Araneae</taxon>
        <taxon>Araneomorphae</taxon>
        <taxon>Entelegynae</taxon>
        <taxon>Araneoidea</taxon>
        <taxon>Linyphiidae</taxon>
        <taxon>Erigoninae</taxon>
        <taxon>Oedothorax</taxon>
    </lineage>
</organism>
<dbReference type="PROSITE" id="PS00028">
    <property type="entry name" value="ZINC_FINGER_C2H2_1"/>
    <property type="match status" value="5"/>
</dbReference>
<evidence type="ECO:0000256" key="1">
    <source>
        <dbReference type="ARBA" id="ARBA00004123"/>
    </source>
</evidence>
<name>A0AAV6UJP8_9ARAC</name>
<keyword evidence="6" id="KW-0677">Repeat</keyword>
<dbReference type="GO" id="GO:0005634">
    <property type="term" value="C:nucleus"/>
    <property type="evidence" value="ECO:0007669"/>
    <property type="project" value="UniProtKB-SubCell"/>
</dbReference>
<evidence type="ECO:0000256" key="3">
    <source>
        <dbReference type="ARBA" id="ARBA00022679"/>
    </source>
</evidence>
<dbReference type="Gene3D" id="3.30.160.60">
    <property type="entry name" value="Classic Zinc Finger"/>
    <property type="match status" value="5"/>
</dbReference>
<feature type="domain" description="C2H2-type" evidence="14">
    <location>
        <begin position="432"/>
        <end position="460"/>
    </location>
</feature>
<dbReference type="GO" id="GO:0010468">
    <property type="term" value="P:regulation of gene expression"/>
    <property type="evidence" value="ECO:0007669"/>
    <property type="project" value="TreeGrafter"/>
</dbReference>
<evidence type="ECO:0000313" key="17">
    <source>
        <dbReference type="Proteomes" id="UP000827092"/>
    </source>
</evidence>
<feature type="domain" description="C2H2-type" evidence="14">
    <location>
        <begin position="345"/>
        <end position="372"/>
    </location>
</feature>
<keyword evidence="17" id="KW-1185">Reference proteome</keyword>
<accession>A0AAV6UJP8</accession>
<proteinExistence type="predicted"/>
<evidence type="ECO:0000256" key="5">
    <source>
        <dbReference type="ARBA" id="ARBA00022723"/>
    </source>
</evidence>
<dbReference type="Proteomes" id="UP000827092">
    <property type="component" value="Unassembled WGS sequence"/>
</dbReference>
<evidence type="ECO:0000256" key="7">
    <source>
        <dbReference type="ARBA" id="ARBA00022771"/>
    </source>
</evidence>
<dbReference type="AlphaFoldDB" id="A0AAV6UJP8"/>
<gene>
    <name evidence="16" type="ORF">JTE90_029336</name>
</gene>
<evidence type="ECO:0000256" key="12">
    <source>
        <dbReference type="PROSITE-ProRule" id="PRU00042"/>
    </source>
</evidence>
<dbReference type="EMBL" id="JAFNEN010000407">
    <property type="protein sequence ID" value="KAG8183755.1"/>
    <property type="molecule type" value="Genomic_DNA"/>
</dbReference>
<keyword evidence="11" id="KW-0539">Nucleus</keyword>
<keyword evidence="7 12" id="KW-0863">Zinc-finger</keyword>
<dbReference type="InterPro" id="IPR046341">
    <property type="entry name" value="SET_dom_sf"/>
</dbReference>
<evidence type="ECO:0000259" key="15">
    <source>
        <dbReference type="PROSITE" id="PS50280"/>
    </source>
</evidence>
<dbReference type="GO" id="GO:0008757">
    <property type="term" value="F:S-adenosylmethionine-dependent methyltransferase activity"/>
    <property type="evidence" value="ECO:0007669"/>
    <property type="project" value="UniProtKB-ARBA"/>
</dbReference>
<dbReference type="PANTHER" id="PTHR16515">
    <property type="entry name" value="PR DOMAIN ZINC FINGER PROTEIN"/>
    <property type="match status" value="1"/>
</dbReference>
<evidence type="ECO:0000256" key="10">
    <source>
        <dbReference type="ARBA" id="ARBA00023163"/>
    </source>
</evidence>
<keyword evidence="5" id="KW-0479">Metal-binding</keyword>
<dbReference type="GO" id="GO:0008170">
    <property type="term" value="F:N-methyltransferase activity"/>
    <property type="evidence" value="ECO:0007669"/>
    <property type="project" value="UniProtKB-ARBA"/>
</dbReference>
<evidence type="ECO:0000256" key="13">
    <source>
        <dbReference type="SAM" id="MobiDB-lite"/>
    </source>
</evidence>
<evidence type="ECO:0000256" key="4">
    <source>
        <dbReference type="ARBA" id="ARBA00022691"/>
    </source>
</evidence>
<evidence type="ECO:0008006" key="18">
    <source>
        <dbReference type="Google" id="ProtNLM"/>
    </source>
</evidence>
<keyword evidence="10" id="KW-0804">Transcription</keyword>
<dbReference type="CDD" id="cd19193">
    <property type="entry name" value="PR-SET_PRDM7_9"/>
    <property type="match status" value="1"/>
</dbReference>
<keyword evidence="2" id="KW-0489">Methyltransferase</keyword>
<dbReference type="InterPro" id="IPR013087">
    <property type="entry name" value="Znf_C2H2_type"/>
</dbReference>
<dbReference type="Pfam" id="PF13912">
    <property type="entry name" value="zf-C2H2_6"/>
    <property type="match status" value="1"/>
</dbReference>
<dbReference type="GO" id="GO:0032259">
    <property type="term" value="P:methylation"/>
    <property type="evidence" value="ECO:0007669"/>
    <property type="project" value="UniProtKB-KW"/>
</dbReference>
<dbReference type="SMART" id="SM00317">
    <property type="entry name" value="SET"/>
    <property type="match status" value="1"/>
</dbReference>
<evidence type="ECO:0000256" key="11">
    <source>
        <dbReference type="ARBA" id="ARBA00023242"/>
    </source>
</evidence>
<dbReference type="InterPro" id="IPR044417">
    <property type="entry name" value="PRDM7_9_PR-SET"/>
</dbReference>
<dbReference type="InterPro" id="IPR001214">
    <property type="entry name" value="SET_dom"/>
</dbReference>
<evidence type="ECO:0000313" key="16">
    <source>
        <dbReference type="EMBL" id="KAG8183755.1"/>
    </source>
</evidence>
<protein>
    <recommendedName>
        <fullName evidence="18">Histone-lysine N-methyltransferase PRDM9</fullName>
    </recommendedName>
</protein>